<proteinExistence type="predicted"/>
<reference evidence="1" key="1">
    <citation type="journal article" date="2015" name="Nature">
        <title>Complex archaea that bridge the gap between prokaryotes and eukaryotes.</title>
        <authorList>
            <person name="Spang A."/>
            <person name="Saw J.H."/>
            <person name="Jorgensen S.L."/>
            <person name="Zaremba-Niedzwiedzka K."/>
            <person name="Martijn J."/>
            <person name="Lind A.E."/>
            <person name="van Eijk R."/>
            <person name="Schleper C."/>
            <person name="Guy L."/>
            <person name="Ettema T.J."/>
        </authorList>
    </citation>
    <scope>NUCLEOTIDE SEQUENCE</scope>
</reference>
<organism evidence="1">
    <name type="scientific">marine sediment metagenome</name>
    <dbReference type="NCBI Taxonomy" id="412755"/>
    <lineage>
        <taxon>unclassified sequences</taxon>
        <taxon>metagenomes</taxon>
        <taxon>ecological metagenomes</taxon>
    </lineage>
</organism>
<protein>
    <submittedName>
        <fullName evidence="1">Uncharacterized protein</fullName>
    </submittedName>
</protein>
<feature type="non-terminal residue" evidence="1">
    <location>
        <position position="1"/>
    </location>
</feature>
<dbReference type="AlphaFoldDB" id="A0A0F8X374"/>
<gene>
    <name evidence="1" type="ORF">LCGC14_2995180</name>
</gene>
<sequence>AIKRVLNAIGSLLICYTADGACETRRMVRTLVKQGHTPI</sequence>
<accession>A0A0F8X374</accession>
<name>A0A0F8X374_9ZZZZ</name>
<dbReference type="EMBL" id="LAZR01061559">
    <property type="protein sequence ID" value="KKK63348.1"/>
    <property type="molecule type" value="Genomic_DNA"/>
</dbReference>
<comment type="caution">
    <text evidence="1">The sequence shown here is derived from an EMBL/GenBank/DDBJ whole genome shotgun (WGS) entry which is preliminary data.</text>
</comment>
<evidence type="ECO:0000313" key="1">
    <source>
        <dbReference type="EMBL" id="KKK63348.1"/>
    </source>
</evidence>